<evidence type="ECO:0000256" key="2">
    <source>
        <dbReference type="ARBA" id="ARBA00022692"/>
    </source>
</evidence>
<dbReference type="AlphaFoldDB" id="A0A813E195"/>
<dbReference type="PANTHER" id="PTHR45689">
    <property type="entry name" value="I[[H]] CHANNEL, ISOFORM E"/>
    <property type="match status" value="1"/>
</dbReference>
<evidence type="ECO:0000256" key="3">
    <source>
        <dbReference type="ARBA" id="ARBA00022989"/>
    </source>
</evidence>
<dbReference type="GO" id="GO:0005249">
    <property type="term" value="F:voltage-gated potassium channel activity"/>
    <property type="evidence" value="ECO:0007669"/>
    <property type="project" value="TreeGrafter"/>
</dbReference>
<reference evidence="8" key="1">
    <citation type="submission" date="2021-02" db="EMBL/GenBank/DDBJ databases">
        <authorList>
            <person name="Dougan E. K."/>
            <person name="Rhodes N."/>
            <person name="Thang M."/>
            <person name="Chan C."/>
        </authorList>
    </citation>
    <scope>NUCLEOTIDE SEQUENCE</scope>
</reference>
<accession>A0A813E195</accession>
<dbReference type="InterPro" id="IPR005821">
    <property type="entry name" value="Ion_trans_dom"/>
</dbReference>
<dbReference type="GO" id="GO:0098855">
    <property type="term" value="C:HCN channel complex"/>
    <property type="evidence" value="ECO:0007669"/>
    <property type="project" value="TreeGrafter"/>
</dbReference>
<evidence type="ECO:0000259" key="7">
    <source>
        <dbReference type="Pfam" id="PF08241"/>
    </source>
</evidence>
<gene>
    <name evidence="8" type="ORF">PGLA1383_LOCUS12164</name>
</gene>
<evidence type="ECO:0000313" key="8">
    <source>
        <dbReference type="EMBL" id="CAE8593573.1"/>
    </source>
</evidence>
<dbReference type="GO" id="GO:0008757">
    <property type="term" value="F:S-adenosylmethionine-dependent methyltransferase activity"/>
    <property type="evidence" value="ECO:0007669"/>
    <property type="project" value="InterPro"/>
</dbReference>
<comment type="caution">
    <text evidence="8">The sequence shown here is derived from an EMBL/GenBank/DDBJ whole genome shotgun (WGS) entry which is preliminary data.</text>
</comment>
<dbReference type="SUPFAM" id="SSF81324">
    <property type="entry name" value="Voltage-gated potassium channels"/>
    <property type="match status" value="1"/>
</dbReference>
<dbReference type="SUPFAM" id="SSF53335">
    <property type="entry name" value="S-adenosyl-L-methionine-dependent methyltransferases"/>
    <property type="match status" value="1"/>
</dbReference>
<dbReference type="GO" id="GO:0035725">
    <property type="term" value="P:sodium ion transmembrane transport"/>
    <property type="evidence" value="ECO:0007669"/>
    <property type="project" value="TreeGrafter"/>
</dbReference>
<dbReference type="CDD" id="cd02440">
    <property type="entry name" value="AdoMet_MTases"/>
    <property type="match status" value="1"/>
</dbReference>
<proteinExistence type="predicted"/>
<dbReference type="Proteomes" id="UP000654075">
    <property type="component" value="Unassembled WGS sequence"/>
</dbReference>
<dbReference type="PANTHER" id="PTHR45689:SF5">
    <property type="entry name" value="I[[H]] CHANNEL, ISOFORM E"/>
    <property type="match status" value="1"/>
</dbReference>
<keyword evidence="2 5" id="KW-0812">Transmembrane</keyword>
<dbReference type="EMBL" id="CAJNNV010006399">
    <property type="protein sequence ID" value="CAE8593573.1"/>
    <property type="molecule type" value="Genomic_DNA"/>
</dbReference>
<dbReference type="OrthoDB" id="421226at2759"/>
<feature type="transmembrane region" description="Helical" evidence="5">
    <location>
        <begin position="542"/>
        <end position="563"/>
    </location>
</feature>
<feature type="domain" description="Ion transport" evidence="6">
    <location>
        <begin position="425"/>
        <end position="641"/>
    </location>
</feature>
<dbReference type="InterPro" id="IPR051413">
    <property type="entry name" value="K/Na_HCN_channel"/>
</dbReference>
<evidence type="ECO:0000256" key="1">
    <source>
        <dbReference type="ARBA" id="ARBA00004141"/>
    </source>
</evidence>
<evidence type="ECO:0000256" key="4">
    <source>
        <dbReference type="ARBA" id="ARBA00023136"/>
    </source>
</evidence>
<feature type="domain" description="Methyltransferase type 11" evidence="7">
    <location>
        <begin position="61"/>
        <end position="161"/>
    </location>
</feature>
<keyword evidence="4 5" id="KW-0472">Membrane</keyword>
<sequence length="892" mass="99573">MGMSHNPSAMNQHWFAFQGATEVKLTGASTCGSVDFVVRSMKKMMPAVFRTSEGGQGLRILDVGAGVGGASVEFLRQLPRAEVLSFTTNDINWGAFMEWSLLAERGVPYFSHTLRPSLEFPLASESFDVIYCCECPLFPSLVETVLREFNRVLRLGGVAFIAGRALQRHPNFFEQPWFPRELSLIHFSIREFRVTQRVNKTRCFSKTAEACGAPIPRLAGDRTDELLTLCRRIVGAAALPWELGFHTRVLDVNAAATGGRFAEALRELQDSRSGAQTGLRATRVSHVAWGAKPQVLQEVAARGFVGFAAACGRLPLRDGSLDVVAALRFDSLVQHSCPGKLASSSVLQEVDRVLRDDGLVLLELPAAWSQDLPLPIGWRLDFSLLALFRSLDGWKAHSGLLVLPKAFVKNSHLAAVGQWTEQETHSAACLKVMDWMCMVFWTLNIFAMLTEGDFACVMTPASILVHYLRTWAIVDLILVVPDWIYTVAIQSDAGSSSNVLRIARLFRTLRFLRLLKLKWIIDAINDLLDSEVTAIFVNVVKMVLLLLAINHLIACIWYSIALLSGEAGQPNWLHHHGFDRATWSYKYLVAFHWSLTRFAPASMQVQPQNEWERTFAIFIVVFALVGFSCFVGSITASLLQLRSMSAEADGKIWQLRHFLRRSAVPIALSLRIQRFVQHADKKQGQQMPIQKVEVLSLLSGQLARELNCALNLPHMSLHPLFKFLNEVSSITMQWIAATAVERMIMARGDMLFLPGEKAPSNKQQHNVARILAARILAALPEGQLLQCCTDLGCSCCTSFFAIKLLVLQTTTTKKQQQQQRNNNKETTTTTIQHFNILGPEPATSAQKQHLPGGEARNWGPEEYVAWCRSCRWCCCCCECCCCYCCCYCCCCL</sequence>
<protein>
    <recommendedName>
        <fullName evidence="10">Methyltransferase type 11 domain-containing protein</fullName>
    </recommendedName>
</protein>
<evidence type="ECO:0000259" key="6">
    <source>
        <dbReference type="Pfam" id="PF00520"/>
    </source>
</evidence>
<keyword evidence="9" id="KW-1185">Reference proteome</keyword>
<evidence type="ECO:0008006" key="10">
    <source>
        <dbReference type="Google" id="ProtNLM"/>
    </source>
</evidence>
<dbReference type="InterPro" id="IPR029063">
    <property type="entry name" value="SAM-dependent_MTases_sf"/>
</dbReference>
<dbReference type="Gene3D" id="1.10.287.70">
    <property type="match status" value="1"/>
</dbReference>
<keyword evidence="3 5" id="KW-1133">Transmembrane helix</keyword>
<feature type="transmembrane region" description="Helical" evidence="5">
    <location>
        <begin position="615"/>
        <end position="639"/>
    </location>
</feature>
<organism evidence="8 9">
    <name type="scientific">Polarella glacialis</name>
    <name type="common">Dinoflagellate</name>
    <dbReference type="NCBI Taxonomy" id="89957"/>
    <lineage>
        <taxon>Eukaryota</taxon>
        <taxon>Sar</taxon>
        <taxon>Alveolata</taxon>
        <taxon>Dinophyceae</taxon>
        <taxon>Suessiales</taxon>
        <taxon>Suessiaceae</taxon>
        <taxon>Polarella</taxon>
    </lineage>
</organism>
<dbReference type="Pfam" id="PF08241">
    <property type="entry name" value="Methyltransf_11"/>
    <property type="match status" value="1"/>
</dbReference>
<evidence type="ECO:0000313" key="9">
    <source>
        <dbReference type="Proteomes" id="UP000654075"/>
    </source>
</evidence>
<dbReference type="Pfam" id="PF00520">
    <property type="entry name" value="Ion_trans"/>
    <property type="match status" value="1"/>
</dbReference>
<dbReference type="InterPro" id="IPR013216">
    <property type="entry name" value="Methyltransf_11"/>
</dbReference>
<evidence type="ECO:0000256" key="5">
    <source>
        <dbReference type="SAM" id="Phobius"/>
    </source>
</evidence>
<comment type="subcellular location">
    <subcellularLocation>
        <location evidence="1">Membrane</location>
        <topology evidence="1">Multi-pass membrane protein</topology>
    </subcellularLocation>
</comment>
<dbReference type="GO" id="GO:0003254">
    <property type="term" value="P:regulation of membrane depolarization"/>
    <property type="evidence" value="ECO:0007669"/>
    <property type="project" value="TreeGrafter"/>
</dbReference>
<name>A0A813E195_POLGL</name>
<dbReference type="Gene3D" id="3.40.50.150">
    <property type="entry name" value="Vaccinia Virus protein VP39"/>
    <property type="match status" value="1"/>
</dbReference>